<dbReference type="PROSITE" id="PS51741">
    <property type="entry name" value="F_BAR"/>
    <property type="match status" value="1"/>
</dbReference>
<feature type="domain" description="F-BAR" evidence="6">
    <location>
        <begin position="8"/>
        <end position="289"/>
    </location>
</feature>
<dbReference type="GO" id="GO:0055037">
    <property type="term" value="C:recycling endosome"/>
    <property type="evidence" value="ECO:0007669"/>
    <property type="project" value="TreeGrafter"/>
</dbReference>
<dbReference type="InterPro" id="IPR001452">
    <property type="entry name" value="SH3_domain"/>
</dbReference>
<proteinExistence type="predicted"/>
<dbReference type="InterPro" id="IPR001060">
    <property type="entry name" value="FCH_dom"/>
</dbReference>
<sequence>MQPPPRKQGYAKFLKSLHTEQLNKLQVKNQYECELLDDIRNFTKQRSAIEKSYSEALLKLATVYLNKKIPDIPDIKLEGGEERWNMWNVWRTVLEENEKLAKARLAAVEVFQQVISDDAKVLRAHKVGNAKKCMEQLGTIQKEVQTTVQDVDRHKKLYFDEEYSAHDVRDKAKDIEEKLKKKKGSFFTSITSLQKNSAKLTSKREIMDSRSTGARNDYLLSLAAANAHQTRYFVVDLQNTMLTMESGVFERVQEYLTLIGRMELLTCSATQTSFTRIRDQANKLTRDYNMQCCYLFFPVLKQHIQYEYEKCCNDPIEKITVPDPSSVTAAAVTKEAKRLANKIGRESINIRENTKKLSQLQALRESGQKTDPNDPNGPDLETKIEELKQTIRRSETSKIKAEARITCLKDGGVNVDEFLQDVESLSTLELPRSASALSVHTDASGEAQGASSDSFYDDSDYGEADTAPIAERPSTADIDEKEAQEAAEVEAMMEAERAKIEQMTAAWDDPTAIDWGHEDLQASQPPPADAEEVAYRCLALYNYTAQNPDELSIVENETLEVLAGADYDAGEGWLRARNSRGEQGFVPQNYLDYPQDQQQSDPMVEQSPQEAPGISFSSVDYTVESEELEIQQHAQYQEPPQMDAPPAPPPQQQPPPQTQSRADIPAPLNLQNGDQYEYCVAMYDYEATAEEELTFEEGTVLRVLRKNVHSIDDGWWEGEMLTEEGNSVIGLFPSLVVQECGPDGEPLSTEEGDSPPMSAPPVFTPPDVPPFLLPPEDVIVTQPTPEIEHHKVVPELCNETIEEEQEEEEFSMKMSKGQKIHYKTQFSEDSTVTEVENKVGIPDICIELHGEDEVMEDEEEAEKENAALSAQIVITAATPMTEEPEQPFPPPPDEDDTPAEEVSTSEPVTTEIEVTLKETEDEEASSSATNTPPQQHVIPDELELQQLAKLSSLKESDA</sequence>
<dbReference type="InterPro" id="IPR027267">
    <property type="entry name" value="AH/BAR_dom_sf"/>
</dbReference>
<dbReference type="SUPFAM" id="SSF103657">
    <property type="entry name" value="BAR/IMD domain-like"/>
    <property type="match status" value="1"/>
</dbReference>
<feature type="compositionally biased region" description="Polar residues" evidence="4">
    <location>
        <begin position="595"/>
        <end position="614"/>
    </location>
</feature>
<evidence type="ECO:0000256" key="2">
    <source>
        <dbReference type="PROSITE-ProRule" id="PRU00192"/>
    </source>
</evidence>
<dbReference type="FunFam" id="1.20.1270.60:FF:000039">
    <property type="entry name" value="FCH and double SH3 domains protein"/>
    <property type="match status" value="1"/>
</dbReference>
<keyword evidence="3" id="KW-0175">Coiled coil</keyword>
<protein>
    <recommendedName>
        <fullName evidence="9">SH3 domain-containing protein</fullName>
    </recommendedName>
</protein>
<gene>
    <name evidence="7" type="ORF">CLODIP_2_CD14548</name>
</gene>
<feature type="domain" description="SH3" evidence="5">
    <location>
        <begin position="532"/>
        <end position="596"/>
    </location>
</feature>
<evidence type="ECO:0000256" key="1">
    <source>
        <dbReference type="ARBA" id="ARBA00022443"/>
    </source>
</evidence>
<dbReference type="InterPro" id="IPR031160">
    <property type="entry name" value="F_BAR_dom"/>
</dbReference>
<evidence type="ECO:0000259" key="5">
    <source>
        <dbReference type="PROSITE" id="PS50002"/>
    </source>
</evidence>
<keyword evidence="8" id="KW-1185">Reference proteome</keyword>
<evidence type="ECO:0008006" key="9">
    <source>
        <dbReference type="Google" id="ProtNLM"/>
    </source>
</evidence>
<dbReference type="GO" id="GO:0030833">
    <property type="term" value="P:regulation of actin filament polymerization"/>
    <property type="evidence" value="ECO:0007669"/>
    <property type="project" value="TreeGrafter"/>
</dbReference>
<dbReference type="Gene3D" id="1.20.1270.60">
    <property type="entry name" value="Arfaptin homology (AH) domain/BAR domain"/>
    <property type="match status" value="1"/>
</dbReference>
<dbReference type="SMART" id="SM00055">
    <property type="entry name" value="FCH"/>
    <property type="match status" value="1"/>
</dbReference>
<feature type="region of interest" description="Disordered" evidence="4">
    <location>
        <begin position="876"/>
        <end position="939"/>
    </location>
</feature>
<dbReference type="PROSITE" id="PS50002">
    <property type="entry name" value="SH3"/>
    <property type="match status" value="2"/>
</dbReference>
<dbReference type="OrthoDB" id="10065861at2759"/>
<evidence type="ECO:0000256" key="3">
    <source>
        <dbReference type="PROSITE-ProRule" id="PRU01077"/>
    </source>
</evidence>
<feature type="region of interest" description="Disordered" evidence="4">
    <location>
        <begin position="439"/>
        <end position="476"/>
    </location>
</feature>
<feature type="compositionally biased region" description="Pro residues" evidence="4">
    <location>
        <begin position="642"/>
        <end position="657"/>
    </location>
</feature>
<dbReference type="Pfam" id="PF14604">
    <property type="entry name" value="SH3_9"/>
    <property type="match status" value="1"/>
</dbReference>
<dbReference type="AlphaFoldDB" id="A0A8S1DWQ3"/>
<dbReference type="Pfam" id="PF00018">
    <property type="entry name" value="SH3_1"/>
    <property type="match status" value="1"/>
</dbReference>
<dbReference type="Gene3D" id="2.30.30.40">
    <property type="entry name" value="SH3 Domains"/>
    <property type="match status" value="2"/>
</dbReference>
<dbReference type="GO" id="GO:0007274">
    <property type="term" value="P:neuromuscular synaptic transmission"/>
    <property type="evidence" value="ECO:0007669"/>
    <property type="project" value="TreeGrafter"/>
</dbReference>
<keyword evidence="1 2" id="KW-0728">SH3 domain</keyword>
<dbReference type="SMART" id="SM00326">
    <property type="entry name" value="SH3"/>
    <property type="match status" value="2"/>
</dbReference>
<dbReference type="PANTHER" id="PTHR15735:SF21">
    <property type="entry name" value="PROTEIN NERVOUS WRECK"/>
    <property type="match status" value="1"/>
</dbReference>
<evidence type="ECO:0000256" key="4">
    <source>
        <dbReference type="SAM" id="MobiDB-lite"/>
    </source>
</evidence>
<evidence type="ECO:0000259" key="6">
    <source>
        <dbReference type="PROSITE" id="PS51741"/>
    </source>
</evidence>
<dbReference type="PANTHER" id="PTHR15735">
    <property type="entry name" value="FCH AND DOUBLE SH3 DOMAINS PROTEIN"/>
    <property type="match status" value="1"/>
</dbReference>
<evidence type="ECO:0000313" key="7">
    <source>
        <dbReference type="EMBL" id="CAB3386390.1"/>
    </source>
</evidence>
<dbReference type="SUPFAM" id="SSF50044">
    <property type="entry name" value="SH3-domain"/>
    <property type="match status" value="2"/>
</dbReference>
<comment type="caution">
    <text evidence="7">The sequence shown here is derived from an EMBL/GenBank/DDBJ whole genome shotgun (WGS) entry which is preliminary data.</text>
</comment>
<dbReference type="Pfam" id="PF00611">
    <property type="entry name" value="FCH"/>
    <property type="match status" value="1"/>
</dbReference>
<reference evidence="7 8" key="1">
    <citation type="submission" date="2020-04" db="EMBL/GenBank/DDBJ databases">
        <authorList>
            <person name="Alioto T."/>
            <person name="Alioto T."/>
            <person name="Gomez Garrido J."/>
        </authorList>
    </citation>
    <scope>NUCLEOTIDE SEQUENCE [LARGE SCALE GENOMIC DNA]</scope>
</reference>
<feature type="compositionally biased region" description="Low complexity" evidence="4">
    <location>
        <begin position="900"/>
        <end position="913"/>
    </location>
</feature>
<dbReference type="Proteomes" id="UP000494165">
    <property type="component" value="Unassembled WGS sequence"/>
</dbReference>
<organism evidence="7 8">
    <name type="scientific">Cloeon dipterum</name>
    <dbReference type="NCBI Taxonomy" id="197152"/>
    <lineage>
        <taxon>Eukaryota</taxon>
        <taxon>Metazoa</taxon>
        <taxon>Ecdysozoa</taxon>
        <taxon>Arthropoda</taxon>
        <taxon>Hexapoda</taxon>
        <taxon>Insecta</taxon>
        <taxon>Pterygota</taxon>
        <taxon>Palaeoptera</taxon>
        <taxon>Ephemeroptera</taxon>
        <taxon>Pisciforma</taxon>
        <taxon>Baetidae</taxon>
        <taxon>Cloeon</taxon>
    </lineage>
</organism>
<dbReference type="InterPro" id="IPR036028">
    <property type="entry name" value="SH3-like_dom_sf"/>
</dbReference>
<feature type="region of interest" description="Disordered" evidence="4">
    <location>
        <begin position="636"/>
        <end position="670"/>
    </location>
</feature>
<name>A0A8S1DWQ3_9INSE</name>
<accession>A0A8S1DWQ3</accession>
<feature type="region of interest" description="Disordered" evidence="4">
    <location>
        <begin position="585"/>
        <end position="614"/>
    </location>
</feature>
<feature type="domain" description="SH3" evidence="5">
    <location>
        <begin position="674"/>
        <end position="742"/>
    </location>
</feature>
<dbReference type="GO" id="GO:0031594">
    <property type="term" value="C:neuromuscular junction"/>
    <property type="evidence" value="ECO:0007669"/>
    <property type="project" value="TreeGrafter"/>
</dbReference>
<evidence type="ECO:0000313" key="8">
    <source>
        <dbReference type="Proteomes" id="UP000494165"/>
    </source>
</evidence>
<dbReference type="PRINTS" id="PR00452">
    <property type="entry name" value="SH3DOMAIN"/>
</dbReference>
<dbReference type="EMBL" id="CADEPI010000479">
    <property type="protein sequence ID" value="CAB3386390.1"/>
    <property type="molecule type" value="Genomic_DNA"/>
</dbReference>